<proteinExistence type="predicted"/>
<accession>A0ACC0LLZ4</accession>
<sequence>MPFLSKEKTMNLLVLVIPIWVFASSSWVSAYARPVWPDPPLPAASEPLIPTEKQPSSQIPSEMAAHSPAGVPEVKIVHHQDLNKRILIALIAASSLLGGILLSLFCFCIYRRKNLKKSNSKSRHSQDAAKGLSLGPILGRFNSSRMAGKKGSVAFIEYQLLVAATNNFQDNNVLGEGGFGRVYKARFSDNVLAAVKRLHGGNQDARREFENEVDWLSKIQHQNVVSLLGYCVHGDTRFLVYEMMHNGSLESQLHVLLLTDTLGPSHGSALTWHLRMKIALDVARGLEFLHERCNPPVIHRDLKSSNILMDSNFNAKLSDFGLAITGGNQSKENIKLSGTLGYVAPEYLLDGKLTDKSDVYAFGVILLELLMGRKPVEKTVSSHCYSLVTWAMPQLTDRSKLPNIVDPVIRNSMDLKHLFQVAAVAVLCVQQEPSYRPLITDVLHSLIPLVPIELGGSLRG</sequence>
<gene>
    <name evidence="1" type="ORF">RHMOL_Rhmol12G0223100</name>
</gene>
<comment type="caution">
    <text evidence="1">The sequence shown here is derived from an EMBL/GenBank/DDBJ whole genome shotgun (WGS) entry which is preliminary data.</text>
</comment>
<dbReference type="EMBL" id="CM046399">
    <property type="protein sequence ID" value="KAI8529412.1"/>
    <property type="molecule type" value="Genomic_DNA"/>
</dbReference>
<evidence type="ECO:0000313" key="1">
    <source>
        <dbReference type="EMBL" id="KAI8529412.1"/>
    </source>
</evidence>
<dbReference type="Proteomes" id="UP001062846">
    <property type="component" value="Chromosome 12"/>
</dbReference>
<keyword evidence="2" id="KW-1185">Reference proteome</keyword>
<protein>
    <submittedName>
        <fullName evidence="1">Uncharacterized protein</fullName>
    </submittedName>
</protein>
<name>A0ACC0LLZ4_RHOML</name>
<organism evidence="1 2">
    <name type="scientific">Rhododendron molle</name>
    <name type="common">Chinese azalea</name>
    <name type="synonym">Azalea mollis</name>
    <dbReference type="NCBI Taxonomy" id="49168"/>
    <lineage>
        <taxon>Eukaryota</taxon>
        <taxon>Viridiplantae</taxon>
        <taxon>Streptophyta</taxon>
        <taxon>Embryophyta</taxon>
        <taxon>Tracheophyta</taxon>
        <taxon>Spermatophyta</taxon>
        <taxon>Magnoliopsida</taxon>
        <taxon>eudicotyledons</taxon>
        <taxon>Gunneridae</taxon>
        <taxon>Pentapetalae</taxon>
        <taxon>asterids</taxon>
        <taxon>Ericales</taxon>
        <taxon>Ericaceae</taxon>
        <taxon>Ericoideae</taxon>
        <taxon>Rhodoreae</taxon>
        <taxon>Rhododendron</taxon>
    </lineage>
</organism>
<evidence type="ECO:0000313" key="2">
    <source>
        <dbReference type="Proteomes" id="UP001062846"/>
    </source>
</evidence>
<reference evidence="1" key="1">
    <citation type="submission" date="2022-02" db="EMBL/GenBank/DDBJ databases">
        <title>Plant Genome Project.</title>
        <authorList>
            <person name="Zhang R.-G."/>
        </authorList>
    </citation>
    <scope>NUCLEOTIDE SEQUENCE</scope>
    <source>
        <strain evidence="1">AT1</strain>
    </source>
</reference>